<dbReference type="EMBL" id="JABFDN010000001">
    <property type="protein sequence ID" value="NPU64609.1"/>
    <property type="molecule type" value="Genomic_DNA"/>
</dbReference>
<protein>
    <submittedName>
        <fullName evidence="1">Uncharacterized protein</fullName>
    </submittedName>
</protein>
<gene>
    <name evidence="1" type="ORF">HL667_06330</name>
</gene>
<dbReference type="InterPro" id="IPR027417">
    <property type="entry name" value="P-loop_NTPase"/>
</dbReference>
<sequence length="154" mass="17667">MREAIIPVVAPFFGGSFKTVYDWLGDERKDTALIPTLNVTLRYLLQTIGTEWGRKLIHPDIWTEHAKERASMLRDFKTTVIDDLRFENEYAMLRKEGALLFKIVRPDAPTTGNAGHASEARLEGLEFDEVIINDGTEVELRTQIDDLMFDYYGL</sequence>
<dbReference type="RefSeq" id="WP_172109642.1">
    <property type="nucleotide sequence ID" value="NZ_JABFDN010000001.1"/>
</dbReference>
<evidence type="ECO:0000313" key="2">
    <source>
        <dbReference type="Proteomes" id="UP000886476"/>
    </source>
</evidence>
<dbReference type="Pfam" id="PF21448">
    <property type="entry name" value="DNMK"/>
    <property type="match status" value="1"/>
</dbReference>
<comment type="caution">
    <text evidence="1">The sequence shown here is derived from an EMBL/GenBank/DDBJ whole genome shotgun (WGS) entry which is preliminary data.</text>
</comment>
<dbReference type="Gene3D" id="3.40.50.300">
    <property type="entry name" value="P-loop containing nucleotide triphosphate hydrolases"/>
    <property type="match status" value="1"/>
</dbReference>
<proteinExistence type="predicted"/>
<dbReference type="InterPro" id="IPR048444">
    <property type="entry name" value="DNMK"/>
</dbReference>
<evidence type="ECO:0000313" key="1">
    <source>
        <dbReference type="EMBL" id="NPU64609.1"/>
    </source>
</evidence>
<accession>A0ABX2C8L1</accession>
<name>A0ABX2C8L1_9BRAD</name>
<keyword evidence="2" id="KW-1185">Reference proteome</keyword>
<dbReference type="Proteomes" id="UP000886476">
    <property type="component" value="Unassembled WGS sequence"/>
</dbReference>
<reference evidence="1" key="1">
    <citation type="submission" date="2020-05" db="EMBL/GenBank/DDBJ databases">
        <title>Nod-independent and nitrogen-fixing Bradyrhizobium aeschynomene sp. nov. isolated from nodules of Aeschynomene indica.</title>
        <authorList>
            <person name="Zhang Z."/>
        </authorList>
    </citation>
    <scope>NUCLEOTIDE SEQUENCE</scope>
    <source>
        <strain evidence="1">83012</strain>
    </source>
</reference>
<organism evidence="1 2">
    <name type="scientific">Bradyrhizobium aeschynomenes</name>
    <dbReference type="NCBI Taxonomy" id="2734909"/>
    <lineage>
        <taxon>Bacteria</taxon>
        <taxon>Pseudomonadati</taxon>
        <taxon>Pseudomonadota</taxon>
        <taxon>Alphaproteobacteria</taxon>
        <taxon>Hyphomicrobiales</taxon>
        <taxon>Nitrobacteraceae</taxon>
        <taxon>Bradyrhizobium</taxon>
    </lineage>
</organism>